<dbReference type="Proteomes" id="UP000292702">
    <property type="component" value="Unassembled WGS sequence"/>
</dbReference>
<keyword evidence="3" id="KW-1185">Reference proteome</keyword>
<dbReference type="EMBL" id="RWJN01000527">
    <property type="protein sequence ID" value="TCD60908.1"/>
    <property type="molecule type" value="Genomic_DNA"/>
</dbReference>
<keyword evidence="1" id="KW-0812">Transmembrane</keyword>
<gene>
    <name evidence="2" type="ORF">EIP91_009299</name>
</gene>
<dbReference type="GO" id="GO:0005886">
    <property type="term" value="C:plasma membrane"/>
    <property type="evidence" value="ECO:0007669"/>
    <property type="project" value="InterPro"/>
</dbReference>
<feature type="transmembrane region" description="Helical" evidence="1">
    <location>
        <begin position="79"/>
        <end position="101"/>
    </location>
</feature>
<accession>A0A4R0RB96</accession>
<reference evidence="2 3" key="1">
    <citation type="submission" date="2018-11" db="EMBL/GenBank/DDBJ databases">
        <title>Genome assembly of Steccherinum ochraceum LE-BIN_3174, the white-rot fungus of the Steccherinaceae family (The Residual Polyporoid clade, Polyporales, Basidiomycota).</title>
        <authorList>
            <person name="Fedorova T.V."/>
            <person name="Glazunova O.A."/>
            <person name="Landesman E.O."/>
            <person name="Moiseenko K.V."/>
            <person name="Psurtseva N.V."/>
            <person name="Savinova O.S."/>
            <person name="Shakhova N.V."/>
            <person name="Tyazhelova T.V."/>
            <person name="Vasina D.V."/>
        </authorList>
    </citation>
    <scope>NUCLEOTIDE SEQUENCE [LARGE SCALE GENOMIC DNA]</scope>
    <source>
        <strain evidence="2 3">LE-BIN_3174</strain>
    </source>
</reference>
<evidence type="ECO:0000256" key="1">
    <source>
        <dbReference type="SAM" id="Phobius"/>
    </source>
</evidence>
<name>A0A4R0RB96_9APHY</name>
<evidence type="ECO:0000313" key="3">
    <source>
        <dbReference type="Proteomes" id="UP000292702"/>
    </source>
</evidence>
<dbReference type="PANTHER" id="PTHR28013">
    <property type="entry name" value="PROTEIN DCV1-RELATED"/>
    <property type="match status" value="1"/>
</dbReference>
<comment type="caution">
    <text evidence="2">The sequence shown here is derived from an EMBL/GenBank/DDBJ whole genome shotgun (WGS) entry which is preliminary data.</text>
</comment>
<keyword evidence="1" id="KW-1133">Transmembrane helix</keyword>
<dbReference type="GO" id="GO:0032153">
    <property type="term" value="C:cell division site"/>
    <property type="evidence" value="ECO:0007669"/>
    <property type="project" value="TreeGrafter"/>
</dbReference>
<protein>
    <submittedName>
        <fullName evidence="2">Uncharacterized protein</fullName>
    </submittedName>
</protein>
<feature type="transmembrane region" description="Helical" evidence="1">
    <location>
        <begin position="7"/>
        <end position="30"/>
    </location>
</feature>
<feature type="transmembrane region" description="Helical" evidence="1">
    <location>
        <begin position="158"/>
        <end position="179"/>
    </location>
</feature>
<organism evidence="2 3">
    <name type="scientific">Steccherinum ochraceum</name>
    <dbReference type="NCBI Taxonomy" id="92696"/>
    <lineage>
        <taxon>Eukaryota</taxon>
        <taxon>Fungi</taxon>
        <taxon>Dikarya</taxon>
        <taxon>Basidiomycota</taxon>
        <taxon>Agaricomycotina</taxon>
        <taxon>Agaricomycetes</taxon>
        <taxon>Polyporales</taxon>
        <taxon>Steccherinaceae</taxon>
        <taxon>Steccherinum</taxon>
    </lineage>
</organism>
<dbReference type="OrthoDB" id="2589196at2759"/>
<dbReference type="GO" id="GO:0035838">
    <property type="term" value="C:growing cell tip"/>
    <property type="evidence" value="ECO:0007669"/>
    <property type="project" value="TreeGrafter"/>
</dbReference>
<dbReference type="AlphaFoldDB" id="A0A4R0RB96"/>
<evidence type="ECO:0000313" key="2">
    <source>
        <dbReference type="EMBL" id="TCD60908.1"/>
    </source>
</evidence>
<sequence length="194" mass="21608">MIDRHTVPIFILLVSAFILLTLTTFSVPFIKPFYFFHADVNGGVKYGIWGWCFDLTGQCSPKQLGYVWKPQLTPILTKLLILFPVAAGLTLISIIVLMPVMISRYARLHPFPLLALISLLAWLCSSIAFAVSLANWLIARNRFHQMGITTSLGPLVWMTLGAMAALLIVATNASCGSLCRGHMGRRRSDVFFTY</sequence>
<dbReference type="InterPro" id="IPR051380">
    <property type="entry name" value="pH-response_reg_palI/RIM9"/>
</dbReference>
<keyword evidence="1" id="KW-0472">Membrane</keyword>
<dbReference type="Pfam" id="PF06687">
    <property type="entry name" value="SUR7"/>
    <property type="match status" value="1"/>
</dbReference>
<feature type="transmembrane region" description="Helical" evidence="1">
    <location>
        <begin position="113"/>
        <end position="138"/>
    </location>
</feature>
<proteinExistence type="predicted"/>
<dbReference type="PANTHER" id="PTHR28013:SF4">
    <property type="entry name" value="MARVEL DOMAIN-CONTAINING PROTEIN"/>
    <property type="match status" value="1"/>
</dbReference>
<dbReference type="InterPro" id="IPR009571">
    <property type="entry name" value="SUR7/Rim9-like_fungi"/>
</dbReference>